<dbReference type="InterPro" id="IPR051678">
    <property type="entry name" value="AGP_Transferase"/>
</dbReference>
<dbReference type="EMBL" id="JBFTWV010000012">
    <property type="protein sequence ID" value="KAL2798608.1"/>
    <property type="molecule type" value="Genomic_DNA"/>
</dbReference>
<dbReference type="Proteomes" id="UP001610563">
    <property type="component" value="Unassembled WGS sequence"/>
</dbReference>
<reference evidence="2 3" key="1">
    <citation type="submission" date="2024-07" db="EMBL/GenBank/DDBJ databases">
        <title>Section-level genome sequencing and comparative genomics of Aspergillus sections Usti and Cavernicolus.</title>
        <authorList>
            <consortium name="Lawrence Berkeley National Laboratory"/>
            <person name="Nybo J.L."/>
            <person name="Vesth T.C."/>
            <person name="Theobald S."/>
            <person name="Frisvad J.C."/>
            <person name="Larsen T.O."/>
            <person name="Kjaerboelling I."/>
            <person name="Rothschild-Mancinelli K."/>
            <person name="Lyhne E.K."/>
            <person name="Kogle M.E."/>
            <person name="Barry K."/>
            <person name="Clum A."/>
            <person name="Na H."/>
            <person name="Ledsgaard L."/>
            <person name="Lin J."/>
            <person name="Lipzen A."/>
            <person name="Kuo A."/>
            <person name="Riley R."/>
            <person name="Mondo S."/>
            <person name="Labutti K."/>
            <person name="Haridas S."/>
            <person name="Pangalinan J."/>
            <person name="Salamov A.A."/>
            <person name="Simmons B.A."/>
            <person name="Magnuson J.K."/>
            <person name="Chen J."/>
            <person name="Drula E."/>
            <person name="Henrissat B."/>
            <person name="Wiebenga A."/>
            <person name="Lubbers R.J."/>
            <person name="Gomes A.C."/>
            <person name="Makela M.R."/>
            <person name="Stajich J."/>
            <person name="Grigoriev I.V."/>
            <person name="Mortensen U.H."/>
            <person name="De Vries R.P."/>
            <person name="Baker S.E."/>
            <person name="Andersen M.R."/>
        </authorList>
    </citation>
    <scope>NUCLEOTIDE SEQUENCE [LARGE SCALE GENOMIC DNA]</scope>
    <source>
        <strain evidence="2 3">CBS 209.92</strain>
    </source>
</reference>
<gene>
    <name evidence="2" type="ORF">BJX66DRAFT_346853</name>
</gene>
<name>A0ABR4GHR6_9EURO</name>
<dbReference type="Pfam" id="PF01636">
    <property type="entry name" value="APH"/>
    <property type="match status" value="1"/>
</dbReference>
<dbReference type="InterPro" id="IPR002575">
    <property type="entry name" value="Aminoglycoside_PTrfase"/>
</dbReference>
<dbReference type="PANTHER" id="PTHR21310">
    <property type="entry name" value="AMINOGLYCOSIDE PHOSPHOTRANSFERASE-RELATED-RELATED"/>
    <property type="match status" value="1"/>
</dbReference>
<evidence type="ECO:0000259" key="1">
    <source>
        <dbReference type="Pfam" id="PF01636"/>
    </source>
</evidence>
<comment type="caution">
    <text evidence="2">The sequence shown here is derived from an EMBL/GenBank/DDBJ whole genome shotgun (WGS) entry which is preliminary data.</text>
</comment>
<dbReference type="SUPFAM" id="SSF56112">
    <property type="entry name" value="Protein kinase-like (PK-like)"/>
    <property type="match status" value="1"/>
</dbReference>
<evidence type="ECO:0000313" key="2">
    <source>
        <dbReference type="EMBL" id="KAL2798608.1"/>
    </source>
</evidence>
<organism evidence="2 3">
    <name type="scientific">Aspergillus keveii</name>
    <dbReference type="NCBI Taxonomy" id="714993"/>
    <lineage>
        <taxon>Eukaryota</taxon>
        <taxon>Fungi</taxon>
        <taxon>Dikarya</taxon>
        <taxon>Ascomycota</taxon>
        <taxon>Pezizomycotina</taxon>
        <taxon>Eurotiomycetes</taxon>
        <taxon>Eurotiomycetidae</taxon>
        <taxon>Eurotiales</taxon>
        <taxon>Aspergillaceae</taxon>
        <taxon>Aspergillus</taxon>
        <taxon>Aspergillus subgen. Nidulantes</taxon>
    </lineage>
</organism>
<dbReference type="PANTHER" id="PTHR21310:SF37">
    <property type="entry name" value="AMINOGLYCOSIDE PHOSPHOTRANSFERASE DOMAIN-CONTAINING PROTEIN"/>
    <property type="match status" value="1"/>
</dbReference>
<protein>
    <recommendedName>
        <fullName evidence="1">Aminoglycoside phosphotransferase domain-containing protein</fullName>
    </recommendedName>
</protein>
<sequence length="401" mass="46166">MDGRKVIVRIPILGKQILRQEKTVCETATMEYIRRNSSIPVPEILGKGIAPIGPYIIMPWVPGRPLCHLLFSPRDLRLDASVHAQDRQSAYREMAEITLHLSLLKFNAIGSLVNNLGNITVATRPLTFTMNELIRTHGLPLAAFPQQPYTISKAYFEHLAQIHLDHIRMQVSGIIKDETDCRSKLTARFLFLNLVRDHIWFEQPQGPFPLYCDDFRPSNVRADRETNRVTAAIDWEFAYAAPVEFTYAAPWWLMGENPSLWSTNLEAEMRFYKPRLADFLAAMREREEQLISEGVMTSAQRLSGRMSASIDNGIFWLCLAARCPGLFDAIYWDYIDQRYYGERSSHDERIQLLSAEQQDELNTLTQRKVAELTPRSRSRPPDPLPYSYVNYELIDVSLKPM</sequence>
<evidence type="ECO:0000313" key="3">
    <source>
        <dbReference type="Proteomes" id="UP001610563"/>
    </source>
</evidence>
<feature type="domain" description="Aminoglycoside phosphotransferase" evidence="1">
    <location>
        <begin position="5"/>
        <end position="245"/>
    </location>
</feature>
<proteinExistence type="predicted"/>
<dbReference type="InterPro" id="IPR011009">
    <property type="entry name" value="Kinase-like_dom_sf"/>
</dbReference>
<accession>A0ABR4GHR6</accession>
<keyword evidence="3" id="KW-1185">Reference proteome</keyword>